<dbReference type="Proteomes" id="UP000808761">
    <property type="component" value="Unassembled WGS sequence"/>
</dbReference>
<feature type="non-terminal residue" evidence="1">
    <location>
        <position position="96"/>
    </location>
</feature>
<dbReference type="AlphaFoldDB" id="A0A9D6UKQ4"/>
<organism evidence="1 2">
    <name type="scientific">Candidatus Saganbacteria bacterium</name>
    <dbReference type="NCBI Taxonomy" id="2575572"/>
    <lineage>
        <taxon>Bacteria</taxon>
        <taxon>Bacillati</taxon>
        <taxon>Saganbacteria</taxon>
    </lineage>
</organism>
<dbReference type="EMBL" id="JACRKR010000057">
    <property type="protein sequence ID" value="MBI5078608.1"/>
    <property type="molecule type" value="Genomic_DNA"/>
</dbReference>
<reference evidence="1" key="1">
    <citation type="submission" date="2020-07" db="EMBL/GenBank/DDBJ databases">
        <title>Huge and variable diversity of episymbiotic CPR bacteria and DPANN archaea in groundwater ecosystems.</title>
        <authorList>
            <person name="He C.Y."/>
            <person name="Keren R."/>
            <person name="Whittaker M."/>
            <person name="Farag I.F."/>
            <person name="Doudna J."/>
            <person name="Cate J.H.D."/>
            <person name="Banfield J.F."/>
        </authorList>
    </citation>
    <scope>NUCLEOTIDE SEQUENCE</scope>
    <source>
        <strain evidence="1">NC_groundwater_1860_Pr3_B-0.1um_51_7</strain>
    </source>
</reference>
<evidence type="ECO:0000313" key="2">
    <source>
        <dbReference type="Proteomes" id="UP000808761"/>
    </source>
</evidence>
<protein>
    <submittedName>
        <fullName evidence="1">Uncharacterized protein</fullName>
    </submittedName>
</protein>
<sequence length="96" mass="10816">MAEPIITPVIPNLSLQAEAVAGSSSAIFTATDRQIIQELAGEIRRDRSFKEVFFSKELTPKVENEQSTVRPGQDAVVKAIESRQKEHRRMLKYSLM</sequence>
<name>A0A9D6UKQ4_UNCSA</name>
<evidence type="ECO:0000313" key="1">
    <source>
        <dbReference type="EMBL" id="MBI5078608.1"/>
    </source>
</evidence>
<accession>A0A9D6UKQ4</accession>
<proteinExistence type="predicted"/>
<comment type="caution">
    <text evidence="1">The sequence shown here is derived from an EMBL/GenBank/DDBJ whole genome shotgun (WGS) entry which is preliminary data.</text>
</comment>
<gene>
    <name evidence="1" type="ORF">HZB08_01110</name>
</gene>